<dbReference type="EMBL" id="JBIRUQ010000001">
    <property type="protein sequence ID" value="MFI1459585.1"/>
    <property type="molecule type" value="Genomic_DNA"/>
</dbReference>
<feature type="region of interest" description="Disordered" evidence="1">
    <location>
        <begin position="28"/>
        <end position="53"/>
    </location>
</feature>
<dbReference type="RefSeq" id="WP_156052189.1">
    <property type="nucleotide sequence ID" value="NZ_JBIRUQ010000001.1"/>
</dbReference>
<organism evidence="2 3">
    <name type="scientific">Nocardia carnea</name>
    <dbReference type="NCBI Taxonomy" id="37328"/>
    <lineage>
        <taxon>Bacteria</taxon>
        <taxon>Bacillati</taxon>
        <taxon>Actinomycetota</taxon>
        <taxon>Actinomycetes</taxon>
        <taxon>Mycobacteriales</taxon>
        <taxon>Nocardiaceae</taxon>
        <taxon>Nocardia</taxon>
    </lineage>
</organism>
<sequence>MRRAVQTVTRAFRDFALGIHLANGIRHGVPQRTEKSRCPASRQSGAERAAPDGPVAPVFTQLFVGPAVVSSSRV</sequence>
<comment type="caution">
    <text evidence="2">The sequence shown here is derived from an EMBL/GenBank/DDBJ whole genome shotgun (WGS) entry which is preliminary data.</text>
</comment>
<protein>
    <recommendedName>
        <fullName evidence="4">Transposase</fullName>
    </recommendedName>
</protein>
<accession>A0ABW7TEX9</accession>
<gene>
    <name evidence="2" type="ORF">ACH4WX_02555</name>
</gene>
<evidence type="ECO:0008006" key="4">
    <source>
        <dbReference type="Google" id="ProtNLM"/>
    </source>
</evidence>
<proteinExistence type="predicted"/>
<reference evidence="2 3" key="1">
    <citation type="submission" date="2024-10" db="EMBL/GenBank/DDBJ databases">
        <title>The Natural Products Discovery Center: Release of the First 8490 Sequenced Strains for Exploring Actinobacteria Biosynthetic Diversity.</title>
        <authorList>
            <person name="Kalkreuter E."/>
            <person name="Kautsar S.A."/>
            <person name="Yang D."/>
            <person name="Bader C.D."/>
            <person name="Teijaro C.N."/>
            <person name="Fluegel L."/>
            <person name="Davis C.M."/>
            <person name="Simpson J.R."/>
            <person name="Lauterbach L."/>
            <person name="Steele A.D."/>
            <person name="Gui C."/>
            <person name="Meng S."/>
            <person name="Li G."/>
            <person name="Viehrig K."/>
            <person name="Ye F."/>
            <person name="Su P."/>
            <person name="Kiefer A.F."/>
            <person name="Nichols A."/>
            <person name="Cepeda A.J."/>
            <person name="Yan W."/>
            <person name="Fan B."/>
            <person name="Jiang Y."/>
            <person name="Adhikari A."/>
            <person name="Zheng C.-J."/>
            <person name="Schuster L."/>
            <person name="Cowan T.M."/>
            <person name="Smanski M.J."/>
            <person name="Chevrette M.G."/>
            <person name="De Carvalho L.P.S."/>
            <person name="Shen B."/>
        </authorList>
    </citation>
    <scope>NUCLEOTIDE SEQUENCE [LARGE SCALE GENOMIC DNA]</scope>
    <source>
        <strain evidence="2 3">NPDC020568</strain>
    </source>
</reference>
<name>A0ABW7TEX9_9NOCA</name>
<keyword evidence="3" id="KW-1185">Reference proteome</keyword>
<dbReference type="GeneID" id="93509562"/>
<evidence type="ECO:0000313" key="2">
    <source>
        <dbReference type="EMBL" id="MFI1459585.1"/>
    </source>
</evidence>
<dbReference type="Proteomes" id="UP001611263">
    <property type="component" value="Unassembled WGS sequence"/>
</dbReference>
<evidence type="ECO:0000313" key="3">
    <source>
        <dbReference type="Proteomes" id="UP001611263"/>
    </source>
</evidence>
<evidence type="ECO:0000256" key="1">
    <source>
        <dbReference type="SAM" id="MobiDB-lite"/>
    </source>
</evidence>